<proteinExistence type="predicted"/>
<gene>
    <name evidence="1" type="ORF">MENTE1834_LOCUS13589</name>
</gene>
<protein>
    <submittedName>
        <fullName evidence="1">Uncharacterized protein</fullName>
    </submittedName>
</protein>
<keyword evidence="2" id="KW-1185">Reference proteome</keyword>
<reference evidence="1" key="1">
    <citation type="submission" date="2023-11" db="EMBL/GenBank/DDBJ databases">
        <authorList>
            <person name="Poullet M."/>
        </authorList>
    </citation>
    <scope>NUCLEOTIDE SEQUENCE</scope>
    <source>
        <strain evidence="1">E1834</strain>
    </source>
</reference>
<accession>A0ACB0YL09</accession>
<dbReference type="EMBL" id="CAVMJV010000014">
    <property type="protein sequence ID" value="CAK5051386.1"/>
    <property type="molecule type" value="Genomic_DNA"/>
</dbReference>
<evidence type="ECO:0000313" key="2">
    <source>
        <dbReference type="Proteomes" id="UP001497535"/>
    </source>
</evidence>
<sequence length="82" mass="8889">MQAAAKAVGQLVQQAMAGRKCPSPVLVKFAVASLAGVLRVERDRKTAVVLAVEVQAVGNLPRRTGSMLLLKRHQRRICLISR</sequence>
<dbReference type="Proteomes" id="UP001497535">
    <property type="component" value="Unassembled WGS sequence"/>
</dbReference>
<organism evidence="1 2">
    <name type="scientific">Meloidogyne enterolobii</name>
    <name type="common">Root-knot nematode worm</name>
    <name type="synonym">Meloidogyne mayaguensis</name>
    <dbReference type="NCBI Taxonomy" id="390850"/>
    <lineage>
        <taxon>Eukaryota</taxon>
        <taxon>Metazoa</taxon>
        <taxon>Ecdysozoa</taxon>
        <taxon>Nematoda</taxon>
        <taxon>Chromadorea</taxon>
        <taxon>Rhabditida</taxon>
        <taxon>Tylenchina</taxon>
        <taxon>Tylenchomorpha</taxon>
        <taxon>Tylenchoidea</taxon>
        <taxon>Meloidogynidae</taxon>
        <taxon>Meloidogyninae</taxon>
        <taxon>Meloidogyne</taxon>
    </lineage>
</organism>
<comment type="caution">
    <text evidence="1">The sequence shown here is derived from an EMBL/GenBank/DDBJ whole genome shotgun (WGS) entry which is preliminary data.</text>
</comment>
<evidence type="ECO:0000313" key="1">
    <source>
        <dbReference type="EMBL" id="CAK5051386.1"/>
    </source>
</evidence>
<name>A0ACB0YL09_MELEN</name>